<evidence type="ECO:0000256" key="1">
    <source>
        <dbReference type="SAM" id="Phobius"/>
    </source>
</evidence>
<feature type="transmembrane region" description="Helical" evidence="1">
    <location>
        <begin position="7"/>
        <end position="28"/>
    </location>
</feature>
<gene>
    <name evidence="2" type="ORF">BN938_0681</name>
</gene>
<keyword evidence="1" id="KW-0812">Transmembrane</keyword>
<feature type="transmembrane region" description="Helical" evidence="1">
    <location>
        <begin position="40"/>
        <end position="66"/>
    </location>
</feature>
<evidence type="ECO:0000313" key="3">
    <source>
        <dbReference type="Proteomes" id="UP000027616"/>
    </source>
</evidence>
<sequence length="218" mass="24822">MTKKRDYAVILSVFSAAIAFTCAGIVTFNNFDQNGVVELGTFIGIGVALIGICATLIVGLQILNYLEFKEIKRKIQNIDEIESNIIKTKTEVDKTRTDCFSALLDLYCNTDIDADKEQDKGVSRLISSIVLLSKLQPNDCHRSEALYQLLHSQLYKIDTIENKPYHYDSFINISFDTTDKRSYKIVELHLRCIKRMDQIESWLPVEALISMEKIQADL</sequence>
<organism evidence="2 3">
    <name type="scientific">Mucinivorans hirudinis</name>
    <dbReference type="NCBI Taxonomy" id="1433126"/>
    <lineage>
        <taxon>Bacteria</taxon>
        <taxon>Pseudomonadati</taxon>
        <taxon>Bacteroidota</taxon>
        <taxon>Bacteroidia</taxon>
        <taxon>Bacteroidales</taxon>
        <taxon>Rikenellaceae</taxon>
        <taxon>Mucinivorans</taxon>
    </lineage>
</organism>
<keyword evidence="1" id="KW-0472">Membrane</keyword>
<dbReference type="STRING" id="1433126.BN938_0681"/>
<dbReference type="AlphaFoldDB" id="A0A060R6Q1"/>
<evidence type="ECO:0000313" key="2">
    <source>
        <dbReference type="EMBL" id="CDN30786.1"/>
    </source>
</evidence>
<dbReference type="EMBL" id="HG934468">
    <property type="protein sequence ID" value="CDN30786.1"/>
    <property type="molecule type" value="Genomic_DNA"/>
</dbReference>
<accession>A0A060R6Q1</accession>
<dbReference type="Proteomes" id="UP000027616">
    <property type="component" value="Chromosome I"/>
</dbReference>
<proteinExistence type="predicted"/>
<dbReference type="HOGENOM" id="CLU_1335324_0_0_10"/>
<keyword evidence="1" id="KW-1133">Transmembrane helix</keyword>
<name>A0A060R6Q1_9BACT</name>
<keyword evidence="3" id="KW-1185">Reference proteome</keyword>
<protein>
    <submittedName>
        <fullName evidence="2">Uncharacterized protein</fullName>
    </submittedName>
</protein>
<reference evidence="2 3" key="1">
    <citation type="journal article" date="2015" name="Genome Announc.">
        <title>Complete Genome Sequence of the Novel Leech Symbiont Mucinivorans hirudinis M3T.</title>
        <authorList>
            <person name="Nelson M.C."/>
            <person name="Bomar L."/>
            <person name="Graf J."/>
        </authorList>
    </citation>
    <scope>NUCLEOTIDE SEQUENCE [LARGE SCALE GENOMIC DNA]</scope>
    <source>
        <strain evidence="3">M3</strain>
    </source>
</reference>
<dbReference type="KEGG" id="rbc:BN938_0681"/>
<dbReference type="eggNOG" id="ENOG5033GJF">
    <property type="taxonomic scope" value="Bacteria"/>
</dbReference>